<dbReference type="PANTHER" id="PTHR39340:SF1">
    <property type="entry name" value="SULFOFRUCTOSEPHOSPHATE ALDOLASE"/>
    <property type="match status" value="1"/>
</dbReference>
<evidence type="ECO:0000256" key="1">
    <source>
        <dbReference type="ARBA" id="ARBA00008679"/>
    </source>
</evidence>
<dbReference type="NCBIfam" id="NF009498">
    <property type="entry name" value="PRK12858.1"/>
    <property type="match status" value="1"/>
</dbReference>
<dbReference type="SUPFAM" id="SSF51569">
    <property type="entry name" value="Aldolase"/>
    <property type="match status" value="1"/>
</dbReference>
<keyword evidence="4" id="KW-1185">Reference proteome</keyword>
<dbReference type="GO" id="GO:1902777">
    <property type="term" value="P:6-sulfoquinovose(1-) catabolic process"/>
    <property type="evidence" value="ECO:0007669"/>
    <property type="project" value="TreeGrafter"/>
</dbReference>
<dbReference type="Pfam" id="PF01791">
    <property type="entry name" value="DeoC"/>
    <property type="match status" value="1"/>
</dbReference>
<comment type="caution">
    <text evidence="3">The sequence shown here is derived from an EMBL/GenBank/DDBJ whole genome shotgun (WGS) entry which is preliminary data.</text>
</comment>
<keyword evidence="2" id="KW-0456">Lyase</keyword>
<dbReference type="InterPro" id="IPR013785">
    <property type="entry name" value="Aldolase_TIM"/>
</dbReference>
<dbReference type="AlphaFoldDB" id="A0A0P6YN74"/>
<dbReference type="GO" id="GO:0061595">
    <property type="term" value="F:6-deoxy-6-sulfofructose-1-phosphate aldolase activity"/>
    <property type="evidence" value="ECO:0007669"/>
    <property type="project" value="TreeGrafter"/>
</dbReference>
<dbReference type="PANTHER" id="PTHR39340">
    <property type="entry name" value="SULFOFRUCTOSEPHOSPHATE ALDOLASE"/>
    <property type="match status" value="1"/>
</dbReference>
<name>A0A0P6YN74_9CHLR</name>
<protein>
    <recommendedName>
        <fullName evidence="5">Tagatose-bisphosphate aldolase</fullName>
    </recommendedName>
</protein>
<gene>
    <name evidence="3" type="ORF">SE15_03355</name>
</gene>
<dbReference type="InterPro" id="IPR050552">
    <property type="entry name" value="LacD_aldolase"/>
</dbReference>
<proteinExistence type="inferred from homology"/>
<evidence type="ECO:0000256" key="2">
    <source>
        <dbReference type="ARBA" id="ARBA00023239"/>
    </source>
</evidence>
<dbReference type="EMBL" id="LGKO01000002">
    <property type="protein sequence ID" value="KPL84208.1"/>
    <property type="molecule type" value="Genomic_DNA"/>
</dbReference>
<evidence type="ECO:0008006" key="5">
    <source>
        <dbReference type="Google" id="ProtNLM"/>
    </source>
</evidence>
<dbReference type="Gene3D" id="3.20.20.70">
    <property type="entry name" value="Aldolase class I"/>
    <property type="match status" value="1"/>
</dbReference>
<evidence type="ECO:0000313" key="3">
    <source>
        <dbReference type="EMBL" id="KPL84208.1"/>
    </source>
</evidence>
<dbReference type="Proteomes" id="UP000050544">
    <property type="component" value="Unassembled WGS sequence"/>
</dbReference>
<dbReference type="SMART" id="SM01133">
    <property type="entry name" value="DeoC"/>
    <property type="match status" value="1"/>
</dbReference>
<dbReference type="RefSeq" id="WP_054520677.1">
    <property type="nucleotide sequence ID" value="NZ_LGKO01000002.1"/>
</dbReference>
<accession>A0A0P6YN74</accession>
<dbReference type="OrthoDB" id="106309at2"/>
<sequence length="319" mass="35096">MEKRSIGKLRGLQQCSSPRHTFTVLALDHRQNLRRALNPQDPSAVSDAELSRFKLEVLSALADTATAVLLDPEVSAAQAIATRALPGRVGLVVAVEATGYTGEPGARRSQILPGWSVEKARRMGANMIKLLVYYHPQAPTAGEIEAFVAQVGEESLKYDLPLMLEPLSYPLQGTALSDEEKRWVVVETARRLSPIPGVDVLKAEFPLTAHNQDEQVWREALEELHAALAVPWILLSAAVSFETYLRQVALACQSGASGIAVGRAVWQEAVGMNPTARSTFLHTVARERLERLAALCYALARPWTEIFTCEAPLDWYKTY</sequence>
<reference evidence="3 4" key="1">
    <citation type="submission" date="2015-07" db="EMBL/GenBank/DDBJ databases">
        <title>Whole genome sequence of Thermanaerothrix daxensis DSM 23592.</title>
        <authorList>
            <person name="Hemp J."/>
            <person name="Ward L.M."/>
            <person name="Pace L.A."/>
            <person name="Fischer W.W."/>
        </authorList>
    </citation>
    <scope>NUCLEOTIDE SEQUENCE [LARGE SCALE GENOMIC DNA]</scope>
    <source>
        <strain evidence="3 4">GNS-1</strain>
    </source>
</reference>
<evidence type="ECO:0000313" key="4">
    <source>
        <dbReference type="Proteomes" id="UP000050544"/>
    </source>
</evidence>
<dbReference type="STRING" id="869279.SE15_03355"/>
<dbReference type="InterPro" id="IPR002915">
    <property type="entry name" value="DeoC/FbaB/LacD_aldolase"/>
</dbReference>
<comment type="similarity">
    <text evidence="1">Belongs to the aldolase LacD family.</text>
</comment>
<organism evidence="3 4">
    <name type="scientific">Thermanaerothrix daxensis</name>
    <dbReference type="NCBI Taxonomy" id="869279"/>
    <lineage>
        <taxon>Bacteria</taxon>
        <taxon>Bacillati</taxon>
        <taxon>Chloroflexota</taxon>
        <taxon>Anaerolineae</taxon>
        <taxon>Anaerolineales</taxon>
        <taxon>Anaerolineaceae</taxon>
        <taxon>Thermanaerothrix</taxon>
    </lineage>
</organism>